<keyword evidence="3 9" id="KW-0479">Metal-binding</keyword>
<dbReference type="RefSeq" id="WP_286004694.1">
    <property type="nucleotide sequence ID" value="NZ_JASVEJ010000040.1"/>
</dbReference>
<protein>
    <recommendedName>
        <fullName evidence="9">D-alanyl-D-alanine dipeptidase</fullName>
        <shortName evidence="9">D-Ala-D-Ala dipeptidase</shortName>
        <ecNumber evidence="9">3.4.13.22</ecNumber>
    </recommendedName>
</protein>
<feature type="binding site" evidence="9">
    <location>
        <position position="211"/>
    </location>
    <ligand>
        <name>Zn(2+)</name>
        <dbReference type="ChEBI" id="CHEBI:29105"/>
        <note>catalytic</note>
    </ligand>
</feature>
<dbReference type="Pfam" id="PF01427">
    <property type="entry name" value="Peptidase_M15"/>
    <property type="match status" value="1"/>
</dbReference>
<evidence type="ECO:0000256" key="5">
    <source>
        <dbReference type="ARBA" id="ARBA00022833"/>
    </source>
</evidence>
<comment type="function">
    <text evidence="9">Catalyzes hydrolysis of the D-alanyl-D-alanine dipeptide.</text>
</comment>
<evidence type="ECO:0000256" key="8">
    <source>
        <dbReference type="ARBA" id="ARBA00023316"/>
    </source>
</evidence>
<feature type="active site" description="Proton donor/acceptor" evidence="9">
    <location>
        <position position="208"/>
    </location>
</feature>
<feature type="signal peptide" evidence="10">
    <location>
        <begin position="1"/>
        <end position="24"/>
    </location>
</feature>
<feature type="binding site" evidence="9">
    <location>
        <position position="150"/>
    </location>
    <ligand>
        <name>Zn(2+)</name>
        <dbReference type="ChEBI" id="CHEBI:29105"/>
        <note>catalytic</note>
    </ligand>
</feature>
<keyword evidence="7 9" id="KW-0482">Metalloprotease</keyword>
<keyword evidence="4 9" id="KW-0378">Hydrolase</keyword>
<sequence>MMRVMKKFLFWLTLALLSVNAVVAHDGPVAVQQKVQKTFSPEQIARAKGNLVCLESLNAGFVMDIRYATTNNFTGVILYPVARAYLNRDAAAALVKAQGDLRKKGLGLKIFDGYRPLRVQQKMWDLIQDDRYVSNPATNAGRHTRGTAVDVTLVNLKTGKELPMPSAFDDFSEKAHIDYAGATPEEKRNSKLLRQTMVRHGFIAFPYEWWHFDYRGWENHPPLDVGLEELRHE</sequence>
<evidence type="ECO:0000313" key="12">
    <source>
        <dbReference type="Proteomes" id="UP001230986"/>
    </source>
</evidence>
<name>A0ABT7M0Y2_9CYAN</name>
<dbReference type="Gene3D" id="3.30.1380.10">
    <property type="match status" value="1"/>
</dbReference>
<gene>
    <name evidence="11" type="ORF">QQ055_10730</name>
</gene>
<evidence type="ECO:0000256" key="1">
    <source>
        <dbReference type="ARBA" id="ARBA00001362"/>
    </source>
</evidence>
<dbReference type="PANTHER" id="PTHR43126">
    <property type="entry name" value="D-ALANYL-D-ALANINE DIPEPTIDASE"/>
    <property type="match status" value="1"/>
</dbReference>
<comment type="cofactor">
    <cofactor evidence="9">
        <name>Zn(2+)</name>
        <dbReference type="ChEBI" id="CHEBI:29105"/>
    </cofactor>
    <text evidence="9">Binds 1 zinc ion per subunit.</text>
</comment>
<accession>A0ABT7M0Y2</accession>
<dbReference type="EMBL" id="JASVEJ010000040">
    <property type="protein sequence ID" value="MDL5057922.1"/>
    <property type="molecule type" value="Genomic_DNA"/>
</dbReference>
<reference evidence="11 12" key="1">
    <citation type="submission" date="2023-06" db="EMBL/GenBank/DDBJ databases">
        <title>Whole genome sequence of Oscillatoria calcuttensis NRMC-F 0142.</title>
        <authorList>
            <person name="Shakena Fathima T."/>
            <person name="Muralitharan G."/>
            <person name="Thajuddin N."/>
        </authorList>
    </citation>
    <scope>NUCLEOTIDE SEQUENCE [LARGE SCALE GENOMIC DNA]</scope>
    <source>
        <strain evidence="11 12">NRMC-F 0142</strain>
    </source>
</reference>
<proteinExistence type="inferred from homology"/>
<dbReference type="PANTHER" id="PTHR43126:SF1">
    <property type="entry name" value="D-ALANYL-D-ALANINE DIPEPTIDASE"/>
    <property type="match status" value="1"/>
</dbReference>
<evidence type="ECO:0000313" key="11">
    <source>
        <dbReference type="EMBL" id="MDL5057922.1"/>
    </source>
</evidence>
<comment type="catalytic activity">
    <reaction evidence="1 9">
        <text>D-alanyl-D-alanine + H2O = 2 D-alanine</text>
        <dbReference type="Rhea" id="RHEA:20661"/>
        <dbReference type="ChEBI" id="CHEBI:15377"/>
        <dbReference type="ChEBI" id="CHEBI:57416"/>
        <dbReference type="ChEBI" id="CHEBI:57822"/>
        <dbReference type="EC" id="3.4.13.22"/>
    </reaction>
</comment>
<feature type="site" description="Transition state stabilizer" evidence="9">
    <location>
        <position position="115"/>
    </location>
</feature>
<organism evidence="11 12">
    <name type="scientific">Geitlerinema calcuttense NRMC-F 0142</name>
    <dbReference type="NCBI Taxonomy" id="2922238"/>
    <lineage>
        <taxon>Bacteria</taxon>
        <taxon>Bacillati</taxon>
        <taxon>Cyanobacteriota</taxon>
        <taxon>Cyanophyceae</taxon>
        <taxon>Geitlerinematales</taxon>
        <taxon>Geitlerinemataceae</taxon>
        <taxon>Geitlerinema</taxon>
    </lineage>
</organism>
<comment type="similarity">
    <text evidence="9">Belongs to the peptidase M15D family.</text>
</comment>
<comment type="caution">
    <text evidence="11">The sequence shown here is derived from an EMBL/GenBank/DDBJ whole genome shotgun (WGS) entry which is preliminary data.</text>
</comment>
<keyword evidence="10" id="KW-0732">Signal</keyword>
<dbReference type="SUPFAM" id="SSF55166">
    <property type="entry name" value="Hedgehog/DD-peptidase"/>
    <property type="match status" value="1"/>
</dbReference>
<evidence type="ECO:0000256" key="4">
    <source>
        <dbReference type="ARBA" id="ARBA00022801"/>
    </source>
</evidence>
<dbReference type="CDD" id="cd14840">
    <property type="entry name" value="D-Ala-D-Ala_dipeptidase_Aad"/>
    <property type="match status" value="1"/>
</dbReference>
<feature type="chain" id="PRO_5045251107" description="D-alanyl-D-alanine dipeptidase" evidence="10">
    <location>
        <begin position="25"/>
        <end position="233"/>
    </location>
</feature>
<keyword evidence="6 9" id="KW-0224">Dipeptidase</keyword>
<keyword evidence="2 9" id="KW-0645">Protease</keyword>
<evidence type="ECO:0000256" key="7">
    <source>
        <dbReference type="ARBA" id="ARBA00023049"/>
    </source>
</evidence>
<keyword evidence="12" id="KW-1185">Reference proteome</keyword>
<dbReference type="InterPro" id="IPR000755">
    <property type="entry name" value="A_A_dipeptidase"/>
</dbReference>
<feature type="binding site" evidence="9">
    <location>
        <position position="143"/>
    </location>
    <ligand>
        <name>Zn(2+)</name>
        <dbReference type="ChEBI" id="CHEBI:29105"/>
        <note>catalytic</note>
    </ligand>
</feature>
<dbReference type="HAMAP" id="MF_01924">
    <property type="entry name" value="A_A_dipeptidase"/>
    <property type="match status" value="1"/>
</dbReference>
<dbReference type="InterPro" id="IPR009045">
    <property type="entry name" value="Zn_M74/Hedgehog-like"/>
</dbReference>
<keyword evidence="8" id="KW-0961">Cell wall biogenesis/degradation</keyword>
<evidence type="ECO:0000256" key="3">
    <source>
        <dbReference type="ARBA" id="ARBA00022723"/>
    </source>
</evidence>
<dbReference type="EC" id="3.4.13.22" evidence="9"/>
<evidence type="ECO:0000256" key="2">
    <source>
        <dbReference type="ARBA" id="ARBA00022670"/>
    </source>
</evidence>
<evidence type="ECO:0000256" key="10">
    <source>
        <dbReference type="SAM" id="SignalP"/>
    </source>
</evidence>
<dbReference type="Proteomes" id="UP001230986">
    <property type="component" value="Unassembled WGS sequence"/>
</dbReference>
<evidence type="ECO:0000256" key="9">
    <source>
        <dbReference type="HAMAP-Rule" id="MF_01924"/>
    </source>
</evidence>
<keyword evidence="5 9" id="KW-0862">Zinc</keyword>
<evidence type="ECO:0000256" key="6">
    <source>
        <dbReference type="ARBA" id="ARBA00022997"/>
    </source>
</evidence>